<evidence type="ECO:0000313" key="3">
    <source>
        <dbReference type="EMBL" id="ANB14997.1"/>
    </source>
</evidence>
<dbReference type="InterPro" id="IPR029021">
    <property type="entry name" value="Prot-tyrosine_phosphatase-like"/>
</dbReference>
<dbReference type="Pfam" id="PF00561">
    <property type="entry name" value="Abhydrolase_1"/>
    <property type="match status" value="1"/>
</dbReference>
<dbReference type="InterPro" id="IPR029058">
    <property type="entry name" value="AB_hydrolase_fold"/>
</dbReference>
<dbReference type="EMBL" id="CP014503">
    <property type="protein sequence ID" value="ANB14997.1"/>
    <property type="molecule type" value="Genomic_DNA"/>
</dbReference>
<dbReference type="SUPFAM" id="SSF53474">
    <property type="entry name" value="alpha/beta-Hydrolases"/>
    <property type="match status" value="1"/>
</dbReference>
<accession>A0A161HMJ5</accession>
<dbReference type="InterPro" id="IPR000073">
    <property type="entry name" value="AB_hydrolase_1"/>
</dbReference>
<evidence type="ECO:0000259" key="2">
    <source>
        <dbReference type="PROSITE" id="PS50056"/>
    </source>
</evidence>
<dbReference type="OrthoDB" id="449382at2759"/>
<dbReference type="InterPro" id="IPR000387">
    <property type="entry name" value="Tyr_Pase_dom"/>
</dbReference>
<dbReference type="PANTHER" id="PTHR31126:SF1">
    <property type="entry name" value="TYROSINE SPECIFIC PROTEIN PHOSPHATASES DOMAIN-CONTAINING PROTEIN"/>
    <property type="match status" value="1"/>
</dbReference>
<keyword evidence="4" id="KW-1185">Reference proteome</keyword>
<dbReference type="GO" id="GO:0004721">
    <property type="term" value="F:phosphoprotein phosphatase activity"/>
    <property type="evidence" value="ECO:0007669"/>
    <property type="project" value="InterPro"/>
</dbReference>
<dbReference type="Gene3D" id="3.90.190.10">
    <property type="entry name" value="Protein tyrosine phosphatase superfamily"/>
    <property type="match status" value="1"/>
</dbReference>
<dbReference type="RefSeq" id="XP_018737474.1">
    <property type="nucleotide sequence ID" value="XM_018879570.1"/>
</dbReference>
<feature type="domain" description="Tyrosine specific protein phosphatases" evidence="2">
    <location>
        <begin position="434"/>
        <end position="521"/>
    </location>
</feature>
<dbReference type="GeneID" id="30034547"/>
<dbReference type="KEGG" id="slb:AWJ20_2616"/>
<name>A0A161HMJ5_9ASCO</name>
<dbReference type="PROSITE" id="PS50056">
    <property type="entry name" value="TYR_PHOSPHATASE_2"/>
    <property type="match status" value="1"/>
</dbReference>
<dbReference type="InterPro" id="IPR026893">
    <property type="entry name" value="Tyr/Ser_Pase_IphP-type"/>
</dbReference>
<feature type="compositionally biased region" description="Pro residues" evidence="1">
    <location>
        <begin position="1"/>
        <end position="14"/>
    </location>
</feature>
<evidence type="ECO:0000313" key="4">
    <source>
        <dbReference type="Proteomes" id="UP000189580"/>
    </source>
</evidence>
<sequence>MSEPPTPSPSPSQPNTPGEPLGYVEETVTLHHDSKNFITGILTTPANVNKERPGKVVVVAHGLGGHKDYCYQKLLCRVLAEKLGLYSFRFDFRNCGDSSDITPPGVTSTEGKNTQPRVIEADLQDFDLVIFDYLLGQKKLILLGLICHSRGGVAGFRWALTRQHRVPIPNFINCSARYVGHELKSRVDTIYPNAATEGGYYLKAYRHGAYPNVWIPYEETIKVSGTDLSDLPNLDPNTSVLSVYGLRDDVVSLEDVGKFANDLRQRHTLELLQHADHNFYGLPTPETAPKKANYNPAVVDIITKWLSSDSLRERFMEINKYSGVVPRWKDVEGVANFRDFGGYKSSKFPSQSVRSGLLFRSANLSLATEKGKSVMTNELGIKTIFDLRSESERERMGAASIPGAEVRWVPVFQKQDSSPEEIARRYQHFFDPMTGFEQAYKEILTKAGPSYRQIMLHLRDRPNDPIVIHCTAGKDRTGVICALILLFMDIDSNTIAREYELTTHGLREEIPRIISAIDGQKGHWEDPEKMLNMLSSKYDAMIGSINMIARDFGGVISYFKKYCDLTDDDLAKIKQNLTNNSGQGWKWHSVL</sequence>
<dbReference type="PANTHER" id="PTHR31126">
    <property type="entry name" value="TYROSINE-PROTEIN PHOSPHATASE"/>
    <property type="match status" value="1"/>
</dbReference>
<organism evidence="3 4">
    <name type="scientific">Sugiyamaella lignohabitans</name>
    <dbReference type="NCBI Taxonomy" id="796027"/>
    <lineage>
        <taxon>Eukaryota</taxon>
        <taxon>Fungi</taxon>
        <taxon>Dikarya</taxon>
        <taxon>Ascomycota</taxon>
        <taxon>Saccharomycotina</taxon>
        <taxon>Dipodascomycetes</taxon>
        <taxon>Dipodascales</taxon>
        <taxon>Trichomonascaceae</taxon>
        <taxon>Sugiyamaella</taxon>
    </lineage>
</organism>
<gene>
    <name evidence="3" type="ORF">AWJ20_2616</name>
</gene>
<evidence type="ECO:0000256" key="1">
    <source>
        <dbReference type="SAM" id="MobiDB-lite"/>
    </source>
</evidence>
<protein>
    <recommendedName>
        <fullName evidence="2">Tyrosine specific protein phosphatases domain-containing protein</fullName>
    </recommendedName>
</protein>
<reference evidence="3 4" key="1">
    <citation type="submission" date="2016-02" db="EMBL/GenBank/DDBJ databases">
        <title>Complete genome sequence and transcriptome regulation of the pentose utilising yeast Sugiyamaella lignohabitans.</title>
        <authorList>
            <person name="Bellasio M."/>
            <person name="Peymann A."/>
            <person name="Valli M."/>
            <person name="Sipitzky M."/>
            <person name="Graf A."/>
            <person name="Sauer M."/>
            <person name="Marx H."/>
            <person name="Mattanovich D."/>
        </authorList>
    </citation>
    <scope>NUCLEOTIDE SEQUENCE [LARGE SCALE GENOMIC DNA]</scope>
    <source>
        <strain evidence="3 4">CBS 10342</strain>
    </source>
</reference>
<dbReference type="PROSITE" id="PS00383">
    <property type="entry name" value="TYR_PHOSPHATASE_1"/>
    <property type="match status" value="1"/>
</dbReference>
<dbReference type="Pfam" id="PF13350">
    <property type="entry name" value="Y_phosphatase3"/>
    <property type="match status" value="1"/>
</dbReference>
<feature type="region of interest" description="Disordered" evidence="1">
    <location>
        <begin position="1"/>
        <end position="22"/>
    </location>
</feature>
<proteinExistence type="predicted"/>
<dbReference type="Proteomes" id="UP000189580">
    <property type="component" value="Chromosome b"/>
</dbReference>
<dbReference type="InterPro" id="IPR016130">
    <property type="entry name" value="Tyr_Pase_AS"/>
</dbReference>
<dbReference type="Gene3D" id="3.40.50.1820">
    <property type="entry name" value="alpha/beta hydrolase"/>
    <property type="match status" value="1"/>
</dbReference>
<dbReference type="SUPFAM" id="SSF52799">
    <property type="entry name" value="(Phosphotyrosine protein) phosphatases II"/>
    <property type="match status" value="1"/>
</dbReference>
<dbReference type="AlphaFoldDB" id="A0A161HMJ5"/>